<comment type="caution">
    <text evidence="5">The sequence shown here is derived from an EMBL/GenBank/DDBJ whole genome shotgun (WGS) entry which is preliminary data.</text>
</comment>
<evidence type="ECO:0000259" key="4">
    <source>
        <dbReference type="PROSITE" id="PS50932"/>
    </source>
</evidence>
<proteinExistence type="predicted"/>
<protein>
    <submittedName>
        <fullName evidence="5">LacI family DNA-binding transcriptional regulator</fullName>
    </submittedName>
</protein>
<dbReference type="PANTHER" id="PTHR30146">
    <property type="entry name" value="LACI-RELATED TRANSCRIPTIONAL REPRESSOR"/>
    <property type="match status" value="1"/>
</dbReference>
<dbReference type="InterPro" id="IPR010982">
    <property type="entry name" value="Lambda_DNA-bd_dom_sf"/>
</dbReference>
<dbReference type="Pfam" id="PF13377">
    <property type="entry name" value="Peripla_BP_3"/>
    <property type="match status" value="1"/>
</dbReference>
<dbReference type="CDD" id="cd06279">
    <property type="entry name" value="PBP1_LacI-like"/>
    <property type="match status" value="1"/>
</dbReference>
<keyword evidence="6" id="KW-1185">Reference proteome</keyword>
<dbReference type="GO" id="GO:0000976">
    <property type="term" value="F:transcription cis-regulatory region binding"/>
    <property type="evidence" value="ECO:0007669"/>
    <property type="project" value="TreeGrafter"/>
</dbReference>
<dbReference type="Gene3D" id="3.40.50.2300">
    <property type="match status" value="2"/>
</dbReference>
<evidence type="ECO:0000313" key="5">
    <source>
        <dbReference type="EMBL" id="MRG59846.1"/>
    </source>
</evidence>
<dbReference type="InterPro" id="IPR028082">
    <property type="entry name" value="Peripla_BP_I"/>
</dbReference>
<keyword evidence="2 5" id="KW-0238">DNA-binding</keyword>
<dbReference type="SUPFAM" id="SSF47413">
    <property type="entry name" value="lambda repressor-like DNA-binding domains"/>
    <property type="match status" value="1"/>
</dbReference>
<dbReference type="AlphaFoldDB" id="A0A6I2FBM6"/>
<dbReference type="GO" id="GO:0003700">
    <property type="term" value="F:DNA-binding transcription factor activity"/>
    <property type="evidence" value="ECO:0007669"/>
    <property type="project" value="TreeGrafter"/>
</dbReference>
<dbReference type="SUPFAM" id="SSF53822">
    <property type="entry name" value="Periplasmic binding protein-like I"/>
    <property type="match status" value="1"/>
</dbReference>
<dbReference type="SMART" id="SM00354">
    <property type="entry name" value="HTH_LACI"/>
    <property type="match status" value="1"/>
</dbReference>
<organism evidence="5 6">
    <name type="scientific">Agromyces agglutinans</name>
    <dbReference type="NCBI Taxonomy" id="2662258"/>
    <lineage>
        <taxon>Bacteria</taxon>
        <taxon>Bacillati</taxon>
        <taxon>Actinomycetota</taxon>
        <taxon>Actinomycetes</taxon>
        <taxon>Micrococcales</taxon>
        <taxon>Microbacteriaceae</taxon>
        <taxon>Agromyces</taxon>
    </lineage>
</organism>
<dbReference type="InterPro" id="IPR000843">
    <property type="entry name" value="HTH_LacI"/>
</dbReference>
<evidence type="ECO:0000313" key="6">
    <source>
        <dbReference type="Proteomes" id="UP000431080"/>
    </source>
</evidence>
<dbReference type="PANTHER" id="PTHR30146:SF138">
    <property type="entry name" value="TRANSCRIPTIONAL REGULATORY PROTEIN"/>
    <property type="match status" value="1"/>
</dbReference>
<dbReference type="RefSeq" id="WP_153684260.1">
    <property type="nucleotide sequence ID" value="NZ_WJIF01000003.1"/>
</dbReference>
<evidence type="ECO:0000256" key="1">
    <source>
        <dbReference type="ARBA" id="ARBA00023015"/>
    </source>
</evidence>
<evidence type="ECO:0000256" key="2">
    <source>
        <dbReference type="ARBA" id="ARBA00023125"/>
    </source>
</evidence>
<dbReference type="EMBL" id="WJIF01000003">
    <property type="protein sequence ID" value="MRG59846.1"/>
    <property type="molecule type" value="Genomic_DNA"/>
</dbReference>
<dbReference type="InterPro" id="IPR046335">
    <property type="entry name" value="LacI/GalR-like_sensor"/>
</dbReference>
<gene>
    <name evidence="5" type="ORF">GE115_08190</name>
</gene>
<reference evidence="5 6" key="1">
    <citation type="submission" date="2019-10" db="EMBL/GenBank/DDBJ databases">
        <authorList>
            <person name="Nie G."/>
            <person name="Ming H."/>
            <person name="Yi B."/>
        </authorList>
    </citation>
    <scope>NUCLEOTIDE SEQUENCE [LARGE SCALE GENOMIC DNA]</scope>
    <source>
        <strain evidence="5 6">CFH 90414</strain>
    </source>
</reference>
<accession>A0A6I2FBM6</accession>
<dbReference type="PROSITE" id="PS50932">
    <property type="entry name" value="HTH_LACI_2"/>
    <property type="match status" value="1"/>
</dbReference>
<keyword evidence="1" id="KW-0805">Transcription regulation</keyword>
<dbReference type="Gene3D" id="1.10.260.40">
    <property type="entry name" value="lambda repressor-like DNA-binding domains"/>
    <property type="match status" value="1"/>
</dbReference>
<sequence>MPNDPAPRHPTLADVAAKAGVSASTASLAFSGSGPVSDATKERVLAAAAELGYAGPDPRARSLRRGRSGIVGVVLEERVRAAFLDPVKIRTLDGIADGIAPLGAGLLLLPDLGEGESTLTIESAPVDAVVLLWCGLRSSRSIEALQARGIPIVGIECEVGEGLPRITIDNHEATRRGAEYLRELGHRDVAVVALPFDTVRRRGAVSDEQVAAATNVVTLERLAGAREIYPDAPAVETAASSIEEGRIAGFTLLDVDPADRPTAIIAQSDLLAAGVIGAAEELGIDVPGELSVIGFDGIRVDGLQHDLTTLDQPSAAKGRAAGEAVVRLLAGEQPESVAFTSTLHIGDTTARLG</sequence>
<name>A0A6I2FBM6_9MICO</name>
<dbReference type="Proteomes" id="UP000431080">
    <property type="component" value="Unassembled WGS sequence"/>
</dbReference>
<evidence type="ECO:0000256" key="3">
    <source>
        <dbReference type="ARBA" id="ARBA00023163"/>
    </source>
</evidence>
<keyword evidence="3" id="KW-0804">Transcription</keyword>
<feature type="domain" description="HTH lacI-type" evidence="4">
    <location>
        <begin position="10"/>
        <end position="65"/>
    </location>
</feature>
<dbReference type="CDD" id="cd01392">
    <property type="entry name" value="HTH_LacI"/>
    <property type="match status" value="1"/>
</dbReference>
<dbReference type="Pfam" id="PF00356">
    <property type="entry name" value="LacI"/>
    <property type="match status" value="1"/>
</dbReference>